<dbReference type="RefSeq" id="XP_060420634.1">
    <property type="nucleotide sequence ID" value="XM_060565184.1"/>
</dbReference>
<evidence type="ECO:0000313" key="3">
    <source>
        <dbReference type="Proteomes" id="UP001230504"/>
    </source>
</evidence>
<evidence type="ECO:0000313" key="2">
    <source>
        <dbReference type="EMBL" id="KAK1600138.1"/>
    </source>
</evidence>
<comment type="caution">
    <text evidence="2">The sequence shown here is derived from an EMBL/GenBank/DDBJ whole genome shotgun (WGS) entry which is preliminary data.</text>
</comment>
<dbReference type="GeneID" id="85449424"/>
<evidence type="ECO:0000256" key="1">
    <source>
        <dbReference type="SAM" id="MobiDB-lite"/>
    </source>
</evidence>
<proteinExistence type="predicted"/>
<name>A0AAD8VCI5_9PEZI</name>
<dbReference type="AlphaFoldDB" id="A0AAD8VCI5"/>
<keyword evidence="3" id="KW-1185">Reference proteome</keyword>
<feature type="region of interest" description="Disordered" evidence="1">
    <location>
        <begin position="1"/>
        <end position="39"/>
    </location>
</feature>
<protein>
    <submittedName>
        <fullName evidence="2">Uncharacterized protein</fullName>
    </submittedName>
</protein>
<reference evidence="2" key="1">
    <citation type="submission" date="2021-06" db="EMBL/GenBank/DDBJ databases">
        <title>Comparative genomics, transcriptomics and evolutionary studies reveal genomic signatures of adaptation to plant cell wall in hemibiotrophic fungi.</title>
        <authorList>
            <consortium name="DOE Joint Genome Institute"/>
            <person name="Baroncelli R."/>
            <person name="Diaz J.F."/>
            <person name="Benocci T."/>
            <person name="Peng M."/>
            <person name="Battaglia E."/>
            <person name="Haridas S."/>
            <person name="Andreopoulos W."/>
            <person name="Labutti K."/>
            <person name="Pangilinan J."/>
            <person name="Floch G.L."/>
            <person name="Makela M.R."/>
            <person name="Henrissat B."/>
            <person name="Grigoriev I.V."/>
            <person name="Crouch J.A."/>
            <person name="De Vries R.P."/>
            <person name="Sukno S.A."/>
            <person name="Thon M.R."/>
        </authorList>
    </citation>
    <scope>NUCLEOTIDE SEQUENCE</scope>
    <source>
        <strain evidence="2">CBS 125086</strain>
    </source>
</reference>
<gene>
    <name evidence="2" type="ORF">LY79DRAFT_8778</name>
</gene>
<dbReference type="EMBL" id="JAHLJV010000001">
    <property type="protein sequence ID" value="KAK1600138.1"/>
    <property type="molecule type" value="Genomic_DNA"/>
</dbReference>
<organism evidence="2 3">
    <name type="scientific">Colletotrichum navitas</name>
    <dbReference type="NCBI Taxonomy" id="681940"/>
    <lineage>
        <taxon>Eukaryota</taxon>
        <taxon>Fungi</taxon>
        <taxon>Dikarya</taxon>
        <taxon>Ascomycota</taxon>
        <taxon>Pezizomycotina</taxon>
        <taxon>Sordariomycetes</taxon>
        <taxon>Hypocreomycetidae</taxon>
        <taxon>Glomerellales</taxon>
        <taxon>Glomerellaceae</taxon>
        <taxon>Colletotrichum</taxon>
        <taxon>Colletotrichum graminicola species complex</taxon>
    </lineage>
</organism>
<feature type="compositionally biased region" description="Basic residues" evidence="1">
    <location>
        <begin position="20"/>
        <end position="39"/>
    </location>
</feature>
<dbReference type="Proteomes" id="UP001230504">
    <property type="component" value="Unassembled WGS sequence"/>
</dbReference>
<sequence length="232" mass="26022">MRKRGIRSKERTMRVGGVGGKKRRGRERGRGRHGRRSSRLIRKAVQQAAASTGVQGALDRRADQNYGRRPPGVRDCCLIDWPMRERRRQPSGGGVWAFRSREGSDPLSTATLERYVPLSLCLSPFLSLSLSPRSFLPCHLFRCGRRNRTDFVWQLIPGSGRPAVKITAALQQTAGTAGRWTKADHITYILRRYSQRLCDTLALSITLYYTTALARVAALSFSPFTNQGYGVV</sequence>
<accession>A0AAD8VCI5</accession>